<name>A0A1H3ICV4_9FIRM</name>
<keyword evidence="2" id="KW-1185">Reference proteome</keyword>
<accession>A0A1H3ICV4</accession>
<proteinExistence type="predicted"/>
<dbReference type="STRING" id="1122142.SAMN02910414_01130"/>
<evidence type="ECO:0000313" key="1">
    <source>
        <dbReference type="EMBL" id="SDY25099.1"/>
    </source>
</evidence>
<reference evidence="1 2" key="1">
    <citation type="submission" date="2016-10" db="EMBL/GenBank/DDBJ databases">
        <authorList>
            <person name="de Groot N.N."/>
        </authorList>
    </citation>
    <scope>NUCLEOTIDE SEQUENCE [LARGE SCALE GENOMIC DNA]</scope>
    <source>
        <strain evidence="1 2">DSM 14045</strain>
    </source>
</reference>
<gene>
    <name evidence="1" type="ORF">SAMN02910414_01130</name>
</gene>
<dbReference type="Proteomes" id="UP000183918">
    <property type="component" value="Unassembled WGS sequence"/>
</dbReference>
<protein>
    <submittedName>
        <fullName evidence="1">Uncharacterized protein</fullName>
    </submittedName>
</protein>
<dbReference type="AlphaFoldDB" id="A0A1H3ICV4"/>
<sequence length="73" mass="8543">MKNKIVKEIEVAQVNSTLLDEANQLKTKERGERRKDYFCKIILGHEVKSFMTVIVRWSAIIVEMNFKPTLSVF</sequence>
<organism evidence="1 2">
    <name type="scientific">Lachnobacterium bovis DSM 14045</name>
    <dbReference type="NCBI Taxonomy" id="1122142"/>
    <lineage>
        <taxon>Bacteria</taxon>
        <taxon>Bacillati</taxon>
        <taxon>Bacillota</taxon>
        <taxon>Clostridia</taxon>
        <taxon>Lachnospirales</taxon>
        <taxon>Lachnospiraceae</taxon>
        <taxon>Lachnobacterium</taxon>
    </lineage>
</organism>
<evidence type="ECO:0000313" key="2">
    <source>
        <dbReference type="Proteomes" id="UP000183918"/>
    </source>
</evidence>
<dbReference type="EMBL" id="FNPG01000011">
    <property type="protein sequence ID" value="SDY25099.1"/>
    <property type="molecule type" value="Genomic_DNA"/>
</dbReference>